<comment type="similarity">
    <text evidence="1">Belongs to the glycosyl hydrolase 3 family.</text>
</comment>
<protein>
    <submittedName>
        <fullName evidence="6">Sugar hydrolase</fullName>
    </submittedName>
</protein>
<dbReference type="Gene3D" id="3.20.20.300">
    <property type="entry name" value="Glycoside hydrolase, family 3, N-terminal domain"/>
    <property type="match status" value="1"/>
</dbReference>
<dbReference type="EMBL" id="VKHT01000147">
    <property type="protein sequence ID" value="MBB0243944.1"/>
    <property type="molecule type" value="Genomic_DNA"/>
</dbReference>
<dbReference type="InterPro" id="IPR013783">
    <property type="entry name" value="Ig-like_fold"/>
</dbReference>
<keyword evidence="7" id="KW-1185">Reference proteome</keyword>
<gene>
    <name evidence="6" type="ORF">FNQ90_07445</name>
</gene>
<dbReference type="InterPro" id="IPR036962">
    <property type="entry name" value="Glyco_hydro_3_N_sf"/>
</dbReference>
<dbReference type="RefSeq" id="WP_182605607.1">
    <property type="nucleotide sequence ID" value="NZ_VKHT01000147.1"/>
</dbReference>
<dbReference type="InterPro" id="IPR017853">
    <property type="entry name" value="GH"/>
</dbReference>
<dbReference type="InterPro" id="IPR036881">
    <property type="entry name" value="Glyco_hydro_3_C_sf"/>
</dbReference>
<organism evidence="6 7">
    <name type="scientific">Streptomyces alkaliphilus</name>
    <dbReference type="NCBI Taxonomy" id="1472722"/>
    <lineage>
        <taxon>Bacteria</taxon>
        <taxon>Bacillati</taxon>
        <taxon>Actinomycetota</taxon>
        <taxon>Actinomycetes</taxon>
        <taxon>Kitasatosporales</taxon>
        <taxon>Streptomycetaceae</taxon>
        <taxon>Streptomyces</taxon>
    </lineage>
</organism>
<reference evidence="7" key="1">
    <citation type="submission" date="2019-10" db="EMBL/GenBank/DDBJ databases">
        <title>Streptomyces sp. nov., a novel actinobacterium isolated from alkaline environment.</title>
        <authorList>
            <person name="Golinska P."/>
        </authorList>
    </citation>
    <scope>NUCLEOTIDE SEQUENCE [LARGE SCALE GENOMIC DNA]</scope>
    <source>
        <strain evidence="7">DSM 42118</strain>
    </source>
</reference>
<dbReference type="GO" id="GO:0009044">
    <property type="term" value="F:xylan 1,4-beta-xylosidase activity"/>
    <property type="evidence" value="ECO:0007669"/>
    <property type="project" value="InterPro"/>
</dbReference>
<dbReference type="Proteomes" id="UP000538929">
    <property type="component" value="Unassembled WGS sequence"/>
</dbReference>
<dbReference type="Gene3D" id="2.60.120.380">
    <property type="match status" value="1"/>
</dbReference>
<dbReference type="GO" id="GO:0046556">
    <property type="term" value="F:alpha-L-arabinofuranosidase activity"/>
    <property type="evidence" value="ECO:0007669"/>
    <property type="project" value="TreeGrafter"/>
</dbReference>
<name>A0A7W3TBR2_9ACTN</name>
<dbReference type="SMART" id="SM01217">
    <property type="entry name" value="Fn3_like"/>
    <property type="match status" value="1"/>
</dbReference>
<keyword evidence="2" id="KW-0732">Signal</keyword>
<dbReference type="AlphaFoldDB" id="A0A7W3TBR2"/>
<dbReference type="Pfam" id="PF14310">
    <property type="entry name" value="Fn3-like"/>
    <property type="match status" value="1"/>
</dbReference>
<feature type="compositionally biased region" description="Acidic residues" evidence="4">
    <location>
        <begin position="443"/>
        <end position="456"/>
    </location>
</feature>
<feature type="region of interest" description="Disordered" evidence="4">
    <location>
        <begin position="434"/>
        <end position="481"/>
    </location>
</feature>
<dbReference type="Gene3D" id="2.60.40.10">
    <property type="entry name" value="Immunoglobulins"/>
    <property type="match status" value="1"/>
</dbReference>
<evidence type="ECO:0000313" key="6">
    <source>
        <dbReference type="EMBL" id="MBB0243944.1"/>
    </source>
</evidence>
<dbReference type="SUPFAM" id="SSF51445">
    <property type="entry name" value="(Trans)glycosidases"/>
    <property type="match status" value="1"/>
</dbReference>
<evidence type="ECO:0000256" key="4">
    <source>
        <dbReference type="SAM" id="MobiDB-lite"/>
    </source>
</evidence>
<sequence length="1013" mass="107244">MTSEQLPFRDPRREDGERVADLLGRLTPEERLSMLHQFAPAVERLGVSAFRTGQEALHGVAWMGPATVFPQAVGLGATWDEELLRKIGEAVGREVRSMRTRDPRVGLNVWSPTVNLLRHPLWGRNEEGYAEDPRLTAALATGYTRGLRGDHPTRWRTAPILKHWLAHNHETDRDTASTSVPPRVLHEYELPAFRGPVRAGAVAGVMPAYNLVNGRPNHLSPLLETELRRWTELPLVVCSDAGAPTNIAGSEEYHPDHASGLGAALRAGVDSFTDHGEDGGPTLERLREALERGLIGQEHIDAAALRLLGMRLRLGEFDPDGGPFSDPADHAFDTPEHRALALRAAEAAIVLLRNEPPAADGAEGAPLLPLPAGSRIAVVGLLADECKLDWYSGALLRRSTPLDGLREHPDIASVTYAEGTDRVRLRCADGWLTVPDDPAGETPDGDEGTDAADEGALDPALLRGRTDLPPLTVGPRDKAEELHPVDWGGGVLTLRAGSGTAGRYLSVADDGMVRASARQPGGWVVQETFTAEAIAGGAPGDGSTLTGLREDGPVLLRHRGTGRPLVAAPEGLRVAGEGEEPTAFTVEVVARGADEVAAAAAGADAVIVVAGNDPHINGRETEDRLTLALPEQQDALWRAARAANPRTVLVLSSSYPYAVTEAAGELPALLWTAHGGQAAGTALARALCGDVSPAGRLPQTWYASDTDLPDPLDYDVIGSRLTYLYHPGEPLFPFGHGLSYTSFEHRDPRPAPITGGDGEVLRVEVTVVNTGDRAGEEVVQLYTRALSSPGGGETVPARPLRALAAHRRLRLEAGESRRIALEAPVEEVLGVWDPASGRRRVPGGRYALEVGASSRDIRASVEVEVAGEPARPRTIAARGLAAADADVLDGVELVDRDRESGDAATPRDPATPARLLYRACDLGAAGGPAVTVTVTAAAEGRPGRMELRCPGAEAVEIPVPAGTDRYDHRRFTAGLPLPGGMGATVDLEVILHGPVRFAALECGDGSGGEAATG</sequence>
<accession>A0A7W3TBR2</accession>
<proteinExistence type="inferred from homology"/>
<dbReference type="InterPro" id="IPR002772">
    <property type="entry name" value="Glyco_hydro_3_C"/>
</dbReference>
<evidence type="ECO:0000259" key="5">
    <source>
        <dbReference type="SMART" id="SM01217"/>
    </source>
</evidence>
<dbReference type="InterPro" id="IPR001764">
    <property type="entry name" value="Glyco_hydro_3_N"/>
</dbReference>
<evidence type="ECO:0000313" key="7">
    <source>
        <dbReference type="Proteomes" id="UP000538929"/>
    </source>
</evidence>
<evidence type="ECO:0000256" key="3">
    <source>
        <dbReference type="ARBA" id="ARBA00022801"/>
    </source>
</evidence>
<dbReference type="InterPro" id="IPR044993">
    <property type="entry name" value="BXL"/>
</dbReference>
<dbReference type="PANTHER" id="PTHR42721:SF3">
    <property type="entry name" value="BETA-D-XYLOSIDASE 5-RELATED"/>
    <property type="match status" value="1"/>
</dbReference>
<dbReference type="Gene3D" id="3.40.50.1700">
    <property type="entry name" value="Glycoside hydrolase family 3 C-terminal domain"/>
    <property type="match status" value="1"/>
</dbReference>
<dbReference type="Pfam" id="PF00933">
    <property type="entry name" value="Glyco_hydro_3"/>
    <property type="match status" value="1"/>
</dbReference>
<evidence type="ECO:0000256" key="2">
    <source>
        <dbReference type="ARBA" id="ARBA00022729"/>
    </source>
</evidence>
<dbReference type="Pfam" id="PF01915">
    <property type="entry name" value="Glyco_hydro_3_C"/>
    <property type="match status" value="1"/>
</dbReference>
<dbReference type="GO" id="GO:0031222">
    <property type="term" value="P:arabinan catabolic process"/>
    <property type="evidence" value="ECO:0007669"/>
    <property type="project" value="TreeGrafter"/>
</dbReference>
<keyword evidence="3 6" id="KW-0378">Hydrolase</keyword>
<dbReference type="PANTHER" id="PTHR42721">
    <property type="entry name" value="SUGAR HYDROLASE-RELATED"/>
    <property type="match status" value="1"/>
</dbReference>
<dbReference type="SUPFAM" id="SSF52279">
    <property type="entry name" value="Beta-D-glucan exohydrolase, C-terminal domain"/>
    <property type="match status" value="1"/>
</dbReference>
<feature type="domain" description="Fibronectin type III-like" evidence="5">
    <location>
        <begin position="777"/>
        <end position="854"/>
    </location>
</feature>
<evidence type="ECO:0000256" key="1">
    <source>
        <dbReference type="ARBA" id="ARBA00005336"/>
    </source>
</evidence>
<comment type="caution">
    <text evidence="6">The sequence shown here is derived from an EMBL/GenBank/DDBJ whole genome shotgun (WGS) entry which is preliminary data.</text>
</comment>
<dbReference type="GO" id="GO:0045493">
    <property type="term" value="P:xylan catabolic process"/>
    <property type="evidence" value="ECO:0007669"/>
    <property type="project" value="InterPro"/>
</dbReference>
<dbReference type="InterPro" id="IPR026891">
    <property type="entry name" value="Fn3-like"/>
</dbReference>
<dbReference type="PRINTS" id="PR00133">
    <property type="entry name" value="GLHYDRLASE3"/>
</dbReference>